<sequence length="66" mass="7943">MYFTWEMISKDRGKDPTQKILFNVWLNKGFERENRTVWNKFIKAATSSKRFNRNNIETQTIELIAS</sequence>
<dbReference type="Proteomes" id="UP000266861">
    <property type="component" value="Unassembled WGS sequence"/>
</dbReference>
<dbReference type="AlphaFoldDB" id="A0A397IXE3"/>
<evidence type="ECO:0000313" key="2">
    <source>
        <dbReference type="Proteomes" id="UP000266861"/>
    </source>
</evidence>
<reference evidence="1 2" key="1">
    <citation type="submission" date="2018-08" db="EMBL/GenBank/DDBJ databases">
        <title>Genome and evolution of the arbuscular mycorrhizal fungus Diversispora epigaea (formerly Glomus versiforme) and its bacterial endosymbionts.</title>
        <authorList>
            <person name="Sun X."/>
            <person name="Fei Z."/>
            <person name="Harrison M."/>
        </authorList>
    </citation>
    <scope>NUCLEOTIDE SEQUENCE [LARGE SCALE GENOMIC DNA]</scope>
    <source>
        <strain evidence="1 2">IT104</strain>
    </source>
</reference>
<comment type="caution">
    <text evidence="1">The sequence shown here is derived from an EMBL/GenBank/DDBJ whole genome shotgun (WGS) entry which is preliminary data.</text>
</comment>
<accession>A0A397IXE3</accession>
<proteinExistence type="predicted"/>
<gene>
    <name evidence="1" type="ORF">Glove_173g14</name>
</gene>
<organism evidence="1 2">
    <name type="scientific">Diversispora epigaea</name>
    <dbReference type="NCBI Taxonomy" id="1348612"/>
    <lineage>
        <taxon>Eukaryota</taxon>
        <taxon>Fungi</taxon>
        <taxon>Fungi incertae sedis</taxon>
        <taxon>Mucoromycota</taxon>
        <taxon>Glomeromycotina</taxon>
        <taxon>Glomeromycetes</taxon>
        <taxon>Diversisporales</taxon>
        <taxon>Diversisporaceae</taxon>
        <taxon>Diversispora</taxon>
    </lineage>
</organism>
<protein>
    <submittedName>
        <fullName evidence="1">Uncharacterized protein</fullName>
    </submittedName>
</protein>
<evidence type="ECO:0000313" key="1">
    <source>
        <dbReference type="EMBL" id="RHZ77764.1"/>
    </source>
</evidence>
<keyword evidence="2" id="KW-1185">Reference proteome</keyword>
<name>A0A397IXE3_9GLOM</name>
<dbReference type="EMBL" id="PQFF01000163">
    <property type="protein sequence ID" value="RHZ77764.1"/>
    <property type="molecule type" value="Genomic_DNA"/>
</dbReference>